<evidence type="ECO:0000256" key="8">
    <source>
        <dbReference type="ARBA" id="ARBA00023224"/>
    </source>
</evidence>
<keyword evidence="12" id="KW-1185">Reference proteome</keyword>
<dbReference type="GO" id="GO:0008188">
    <property type="term" value="F:neuropeptide receptor activity"/>
    <property type="evidence" value="ECO:0007669"/>
    <property type="project" value="TreeGrafter"/>
</dbReference>
<keyword evidence="7 11" id="KW-0675">Receptor</keyword>
<keyword evidence="8" id="KW-0807">Transducer</keyword>
<dbReference type="GO" id="GO:0042923">
    <property type="term" value="F:neuropeptide binding"/>
    <property type="evidence" value="ECO:0007669"/>
    <property type="project" value="TreeGrafter"/>
</dbReference>
<dbReference type="EMBL" id="VUJU01000677">
    <property type="protein sequence ID" value="KAF0768907.1"/>
    <property type="molecule type" value="Genomic_DNA"/>
</dbReference>
<dbReference type="PANTHER" id="PTHR24235">
    <property type="entry name" value="NEUROPEPTIDE Y RECEPTOR"/>
    <property type="match status" value="1"/>
</dbReference>
<evidence type="ECO:0000256" key="3">
    <source>
        <dbReference type="ARBA" id="ARBA00022692"/>
    </source>
</evidence>
<evidence type="ECO:0000256" key="4">
    <source>
        <dbReference type="ARBA" id="ARBA00022989"/>
    </source>
</evidence>
<keyword evidence="5" id="KW-0297">G-protein coupled receptor</keyword>
<dbReference type="AlphaFoldDB" id="A0A6G0ZDV9"/>
<comment type="subcellular location">
    <subcellularLocation>
        <location evidence="1">Membrane</location>
        <topology evidence="1">Multi-pass membrane protein</topology>
    </subcellularLocation>
</comment>
<evidence type="ECO:0000256" key="5">
    <source>
        <dbReference type="ARBA" id="ARBA00023040"/>
    </source>
</evidence>
<protein>
    <submittedName>
        <fullName evidence="11">Neuropeptide Y receptor type 2-like</fullName>
    </submittedName>
</protein>
<gene>
    <name evidence="11" type="ORF">FWK35_00019764</name>
</gene>
<dbReference type="PROSITE" id="PS00237">
    <property type="entry name" value="G_PROTEIN_RECEP_F1_1"/>
    <property type="match status" value="1"/>
</dbReference>
<dbReference type="PROSITE" id="PS50262">
    <property type="entry name" value="G_PROTEIN_RECEP_F1_2"/>
    <property type="match status" value="1"/>
</dbReference>
<comment type="caution">
    <text evidence="11">The sequence shown here is derived from an EMBL/GenBank/DDBJ whole genome shotgun (WGS) entry which is preliminary data.</text>
</comment>
<comment type="similarity">
    <text evidence="2">Belongs to the G-protein coupled receptor 1 family.</text>
</comment>
<feature type="domain" description="G-protein coupled receptors family 1 profile" evidence="10">
    <location>
        <begin position="182"/>
        <end position="344"/>
    </location>
</feature>
<evidence type="ECO:0000259" key="10">
    <source>
        <dbReference type="PROSITE" id="PS50262"/>
    </source>
</evidence>
<dbReference type="GO" id="GO:0043005">
    <property type="term" value="C:neuron projection"/>
    <property type="evidence" value="ECO:0007669"/>
    <property type="project" value="TreeGrafter"/>
</dbReference>
<dbReference type="PANTHER" id="PTHR24235:SF29">
    <property type="entry name" value="GH23382P"/>
    <property type="match status" value="1"/>
</dbReference>
<keyword evidence="4 9" id="KW-1133">Transmembrane helix</keyword>
<name>A0A6G0ZDV9_APHCR</name>
<sequence>MYHVCGVASSQYIRIIPIQMNKTVVTKTPPAGLYKVRSLQKCQVPFAAPAANADSDRTNNVRHSTRKPRSEDQILETHVWITLIHTICHTRGIFFVEWKIKLNGFQGSARAKLVHSRVRTTWCPFGCAYNCDADESFFAIPLKTSVETYPSELILKPEKNVIELFLYNLTETTGLCMTYKSHWMFGEIFCHIVPYAQGTSVYTSTLTLTSIAIDRFFVIIYPFQPRMTIWTTAQIIATIWIFSLVATLPYGIYMANKEIYGKDFCEETWPQETFRKVVRSEVNENSAHVFGETTLQYSTYLYYCENRFDQSRYSCGTSDFFFGNQFELILFGLDKRHSVSHYSL</sequence>
<dbReference type="Proteomes" id="UP000478052">
    <property type="component" value="Unassembled WGS sequence"/>
</dbReference>
<keyword evidence="3 9" id="KW-0812">Transmembrane</keyword>
<evidence type="ECO:0000313" key="11">
    <source>
        <dbReference type="EMBL" id="KAF0768907.1"/>
    </source>
</evidence>
<evidence type="ECO:0000256" key="2">
    <source>
        <dbReference type="ARBA" id="ARBA00010663"/>
    </source>
</evidence>
<evidence type="ECO:0000256" key="6">
    <source>
        <dbReference type="ARBA" id="ARBA00023136"/>
    </source>
</evidence>
<evidence type="ECO:0000256" key="1">
    <source>
        <dbReference type="ARBA" id="ARBA00004141"/>
    </source>
</evidence>
<organism evidence="11 12">
    <name type="scientific">Aphis craccivora</name>
    <name type="common">Cowpea aphid</name>
    <dbReference type="NCBI Taxonomy" id="307492"/>
    <lineage>
        <taxon>Eukaryota</taxon>
        <taxon>Metazoa</taxon>
        <taxon>Ecdysozoa</taxon>
        <taxon>Arthropoda</taxon>
        <taxon>Hexapoda</taxon>
        <taxon>Insecta</taxon>
        <taxon>Pterygota</taxon>
        <taxon>Neoptera</taxon>
        <taxon>Paraneoptera</taxon>
        <taxon>Hemiptera</taxon>
        <taxon>Sternorrhyncha</taxon>
        <taxon>Aphidomorpha</taxon>
        <taxon>Aphidoidea</taxon>
        <taxon>Aphididae</taxon>
        <taxon>Aphidini</taxon>
        <taxon>Aphis</taxon>
        <taxon>Aphis</taxon>
    </lineage>
</organism>
<dbReference type="InterPro" id="IPR017452">
    <property type="entry name" value="GPCR_Rhodpsn_7TM"/>
</dbReference>
<proteinExistence type="inferred from homology"/>
<dbReference type="InterPro" id="IPR000276">
    <property type="entry name" value="GPCR_Rhodpsn"/>
</dbReference>
<dbReference type="GO" id="GO:0005886">
    <property type="term" value="C:plasma membrane"/>
    <property type="evidence" value="ECO:0007669"/>
    <property type="project" value="TreeGrafter"/>
</dbReference>
<dbReference type="OrthoDB" id="9046662at2759"/>
<reference evidence="11 12" key="1">
    <citation type="submission" date="2019-08" db="EMBL/GenBank/DDBJ databases">
        <title>Whole genome of Aphis craccivora.</title>
        <authorList>
            <person name="Voronova N.V."/>
            <person name="Shulinski R.S."/>
            <person name="Bandarenka Y.V."/>
            <person name="Zhorov D.G."/>
            <person name="Warner D."/>
        </authorList>
    </citation>
    <scope>NUCLEOTIDE SEQUENCE [LARGE SCALE GENOMIC DNA]</scope>
    <source>
        <strain evidence="11">180601</strain>
        <tissue evidence="11">Whole Body</tissue>
    </source>
</reference>
<dbReference type="SUPFAM" id="SSF81321">
    <property type="entry name" value="Family A G protein-coupled receptor-like"/>
    <property type="match status" value="1"/>
</dbReference>
<evidence type="ECO:0000256" key="9">
    <source>
        <dbReference type="SAM" id="Phobius"/>
    </source>
</evidence>
<dbReference type="Gene3D" id="1.20.1070.10">
    <property type="entry name" value="Rhodopsin 7-helix transmembrane proteins"/>
    <property type="match status" value="1"/>
</dbReference>
<dbReference type="Pfam" id="PF00001">
    <property type="entry name" value="7tm_1"/>
    <property type="match status" value="1"/>
</dbReference>
<accession>A0A6G0ZDV9</accession>
<feature type="transmembrane region" description="Helical" evidence="9">
    <location>
        <begin position="229"/>
        <end position="253"/>
    </location>
</feature>
<evidence type="ECO:0000313" key="12">
    <source>
        <dbReference type="Proteomes" id="UP000478052"/>
    </source>
</evidence>
<keyword evidence="6 9" id="KW-0472">Membrane</keyword>
<evidence type="ECO:0000256" key="7">
    <source>
        <dbReference type="ARBA" id="ARBA00023170"/>
    </source>
</evidence>